<dbReference type="PROSITE" id="PS00107">
    <property type="entry name" value="PROTEIN_KINASE_ATP"/>
    <property type="match status" value="1"/>
</dbReference>
<protein>
    <recommendedName>
        <fullName evidence="5">Protein kinase domain-containing protein</fullName>
    </recommendedName>
</protein>
<feature type="binding site" evidence="4">
    <location>
        <position position="255"/>
    </location>
    <ligand>
        <name>ATP</name>
        <dbReference type="ChEBI" id="CHEBI:30616"/>
    </ligand>
</feature>
<dbReference type="SUPFAM" id="SSF48371">
    <property type="entry name" value="ARM repeat"/>
    <property type="match status" value="1"/>
</dbReference>
<dbReference type="Proteomes" id="UP001470230">
    <property type="component" value="Unassembled WGS sequence"/>
</dbReference>
<dbReference type="PROSITE" id="PS00108">
    <property type="entry name" value="PROTEIN_KINASE_ST"/>
    <property type="match status" value="1"/>
</dbReference>
<evidence type="ECO:0000256" key="1">
    <source>
        <dbReference type="ARBA" id="ARBA00022527"/>
    </source>
</evidence>
<reference evidence="6 7" key="1">
    <citation type="submission" date="2024-04" db="EMBL/GenBank/DDBJ databases">
        <title>Tritrichomonas musculus Genome.</title>
        <authorList>
            <person name="Alves-Ferreira E."/>
            <person name="Grigg M."/>
            <person name="Lorenzi H."/>
            <person name="Galac M."/>
        </authorList>
    </citation>
    <scope>NUCLEOTIDE SEQUENCE [LARGE SCALE GENOMIC DNA]</scope>
    <source>
        <strain evidence="6 7">EAF2021</strain>
    </source>
</reference>
<dbReference type="Gene3D" id="1.25.10.10">
    <property type="entry name" value="Leucine-rich Repeat Variant"/>
    <property type="match status" value="1"/>
</dbReference>
<keyword evidence="7" id="KW-1185">Reference proteome</keyword>
<dbReference type="InterPro" id="IPR001245">
    <property type="entry name" value="Ser-Thr/Tyr_kinase_cat_dom"/>
</dbReference>
<dbReference type="CDD" id="cd13999">
    <property type="entry name" value="STKc_MAP3K-like"/>
    <property type="match status" value="1"/>
</dbReference>
<accession>A0ABR2KHE5</accession>
<dbReference type="InterPro" id="IPR008271">
    <property type="entry name" value="Ser/Thr_kinase_AS"/>
</dbReference>
<dbReference type="PANTHER" id="PTHR23257">
    <property type="entry name" value="SERINE-THREONINE PROTEIN KINASE"/>
    <property type="match status" value="1"/>
</dbReference>
<dbReference type="SMART" id="SM00220">
    <property type="entry name" value="S_TKc"/>
    <property type="match status" value="1"/>
</dbReference>
<evidence type="ECO:0000313" key="6">
    <source>
        <dbReference type="EMBL" id="KAK8890565.1"/>
    </source>
</evidence>
<feature type="domain" description="Protein kinase" evidence="5">
    <location>
        <begin position="226"/>
        <end position="482"/>
    </location>
</feature>
<evidence type="ECO:0000259" key="5">
    <source>
        <dbReference type="PROSITE" id="PS50011"/>
    </source>
</evidence>
<dbReference type="InterPro" id="IPR017441">
    <property type="entry name" value="Protein_kinase_ATP_BS"/>
</dbReference>
<evidence type="ECO:0000256" key="2">
    <source>
        <dbReference type="ARBA" id="ARBA00022741"/>
    </source>
</evidence>
<dbReference type="PANTHER" id="PTHR23257:SF958">
    <property type="entry name" value="SERINE_THREONINE-PROTEIN KINASE WNK4"/>
    <property type="match status" value="1"/>
</dbReference>
<comment type="caution">
    <text evidence="6">The sequence shown here is derived from an EMBL/GenBank/DDBJ whole genome shotgun (WGS) entry which is preliminary data.</text>
</comment>
<dbReference type="InterPro" id="IPR011989">
    <property type="entry name" value="ARM-like"/>
</dbReference>
<proteinExistence type="predicted"/>
<keyword evidence="1" id="KW-0808">Transferase</keyword>
<keyword evidence="1" id="KW-0723">Serine/threonine-protein kinase</keyword>
<dbReference type="InterPro" id="IPR011009">
    <property type="entry name" value="Kinase-like_dom_sf"/>
</dbReference>
<evidence type="ECO:0000256" key="3">
    <source>
        <dbReference type="ARBA" id="ARBA00022840"/>
    </source>
</evidence>
<sequence length="1123" mass="129465">MSDYPIPVIQWIQNLKHNLHFLLLSCGQNSAYIHACKFAEIGNYLLKFLEALDKYSSVRDATPEESENYRSLLKLIEDMTAYVKSYHRENYLKTILSNRINDISNEIKNFREKFNKLCLSLNMLDSNKKPYYPNNQIQFNYNDIEDSKNLINILKSAIEGPKKSITNEDEIQTIRHKILELETTISEKNALFLNSYQNQILSKEEVSKELENFKEWEVSVPDDFYIKNKTVVGHGGFSTVYLGGQLSTNKIVAIKQYLRTEFTAKDLEMYKREISTYLFLQTPTKHPCLLTFVGATMKPPYCILTEYMSGQSLYVRLHNRGLKYEPLSPTAKTIITIGIAHGMEYLHSKGLIHRDLKSLNVLLDNDDYPRICDFGLSRSQGTDSEVMTKGVGTFRWMAPEVFQSNHYNSKVDVYSFGILLWEMLTEKIPFIDDGDCIREISQIDKRPKIPEDCPANVSAFITDCWDKDPEHRPDFKSISTILDEGEIEFPGTDRSKVEEYIKTIIVPSDPKRSIELLINELEINSTQTTRQESTGSTPSYEKLIEVVKKMDFKDLSSSFSSILENYEDPRKTTCFISICLEYRDDFLDILKNSFSEFLTFYAKNIDSGLISVTFKILTKDTDHLFHLGFNELLATIQYMNSNNIEMSTLNFLHQVITNNQFNSMDDVVQTVPSLLVSLQIAKEDEIFLSILSLFEKIMHFNGFVSIIVENKSQIFFAISLLRTTLIPLKLLNFIFANSMPNRQCIEFIFPYIKELLLQDDESIIVSILEMAKYLLKSDYTFQLFSKLAQNPFSVCFTDKMSDHVKIMALKTSFILFNNLTTFSMMFQIVDEVIQLLLSENEEVQILAALCLTQLPSNCVSKLCCETVSQFFQKTFIKLTNSVYNENKLKLILFSLRLCGIMTETKEGTIFVIKFTDSIVPFLYLNENDLNSNNCEDIEKVKKFTCILLTSISSYNQYIDAFEKCIDGMFEIAETTDYYKYSLGFLANISSNVDFAIKESTYMEKLIDMMDSGIHEAFPIIWRIATAPESFDYLSNNFISTSDNSNCKITLMQKMVKCLLSFSECELHELIIDIFQSISICKEGKKALKNEGVDEYLNERLNEASDEDSLRLIYVKILSRLKNV</sequence>
<dbReference type="InterPro" id="IPR000719">
    <property type="entry name" value="Prot_kinase_dom"/>
</dbReference>
<dbReference type="PRINTS" id="PR00109">
    <property type="entry name" value="TYRKINASE"/>
</dbReference>
<dbReference type="InterPro" id="IPR016024">
    <property type="entry name" value="ARM-type_fold"/>
</dbReference>
<organism evidence="6 7">
    <name type="scientific">Tritrichomonas musculus</name>
    <dbReference type="NCBI Taxonomy" id="1915356"/>
    <lineage>
        <taxon>Eukaryota</taxon>
        <taxon>Metamonada</taxon>
        <taxon>Parabasalia</taxon>
        <taxon>Tritrichomonadida</taxon>
        <taxon>Tritrichomonadidae</taxon>
        <taxon>Tritrichomonas</taxon>
    </lineage>
</organism>
<keyword evidence="3 4" id="KW-0067">ATP-binding</keyword>
<gene>
    <name evidence="6" type="ORF">M9Y10_035342</name>
</gene>
<evidence type="ECO:0000313" key="7">
    <source>
        <dbReference type="Proteomes" id="UP001470230"/>
    </source>
</evidence>
<dbReference type="EMBL" id="JAPFFF010000005">
    <property type="protein sequence ID" value="KAK8890565.1"/>
    <property type="molecule type" value="Genomic_DNA"/>
</dbReference>
<dbReference type="Pfam" id="PF07714">
    <property type="entry name" value="PK_Tyr_Ser-Thr"/>
    <property type="match status" value="1"/>
</dbReference>
<dbReference type="Gene3D" id="1.10.510.10">
    <property type="entry name" value="Transferase(Phosphotransferase) domain 1"/>
    <property type="match status" value="1"/>
</dbReference>
<name>A0ABR2KHE5_9EUKA</name>
<dbReference type="InterPro" id="IPR050167">
    <property type="entry name" value="Ser_Thr_protein_kinase"/>
</dbReference>
<evidence type="ECO:0000256" key="4">
    <source>
        <dbReference type="PROSITE-ProRule" id="PRU10141"/>
    </source>
</evidence>
<dbReference type="PROSITE" id="PS50011">
    <property type="entry name" value="PROTEIN_KINASE_DOM"/>
    <property type="match status" value="1"/>
</dbReference>
<dbReference type="SUPFAM" id="SSF56112">
    <property type="entry name" value="Protein kinase-like (PK-like)"/>
    <property type="match status" value="1"/>
</dbReference>
<keyword evidence="2 4" id="KW-0547">Nucleotide-binding</keyword>
<keyword evidence="1" id="KW-0418">Kinase</keyword>